<dbReference type="RefSeq" id="WP_190886331.1">
    <property type="nucleotide sequence ID" value="NZ_JACWZY010000004.1"/>
</dbReference>
<gene>
    <name evidence="3" type="ORF">IC229_07520</name>
</gene>
<comment type="caution">
    <text evidence="3">The sequence shown here is derived from an EMBL/GenBank/DDBJ whole genome shotgun (WGS) entry which is preliminary data.</text>
</comment>
<dbReference type="InterPro" id="IPR013783">
    <property type="entry name" value="Ig-like_fold"/>
</dbReference>
<evidence type="ECO:0000313" key="3">
    <source>
        <dbReference type="EMBL" id="MBD2700478.1"/>
    </source>
</evidence>
<feature type="domain" description="Cellulose-binding Sde182 nucleoside hydrolase-like" evidence="1">
    <location>
        <begin position="40"/>
        <end position="314"/>
    </location>
</feature>
<dbReference type="Gene3D" id="2.60.40.10">
    <property type="entry name" value="Immunoglobulins"/>
    <property type="match status" value="1"/>
</dbReference>
<keyword evidence="4" id="KW-1185">Reference proteome</keyword>
<sequence length="473" mass="53306">MFYGVLNLFSISLICAGLFLVFGFDVASFDTLAPRQQKPRVLILTDISSLKARHLEPDDGQSMVRLMLYTNSLDVEGLIASSNLGHGQRVQPELVHEVIDAYARVQPNLIQHDPTYPTAARLHALVKDGQPKASPKLPVTTSVGEELDTEASNWIIHVVDQPDSRPVWVCIWGGSADLAQALWKIQQTRSKEAVRTFVRKLRVRAISDQDSTGGWIRQQFPELFFIHSRYVYRGTYRGGNTKLNDSLWVATQVHNPANPLGMLYPNYQGGDIWTRQLGPVKEVKEGDTPSYLSLIPNGLNVAEQPELGGWGGLFTKTRASLYLDKIDSTAAYVTDQTPYMASVYRWRDAWQDDFLARLDWCIKPYNQANHYPNVVVNGDNSGQLIEQVVHPGKTVRFDARQSTDPDRQALHFQWQIYPSSTRNSVQLQGTDTSQLTVQIHSKAARQTIPLLLTVTDSGQPALRQYRRILLRIK</sequence>
<reference evidence="3" key="1">
    <citation type="submission" date="2020-09" db="EMBL/GenBank/DDBJ databases">
        <authorList>
            <person name="Kim M.K."/>
        </authorList>
    </citation>
    <scope>NUCLEOTIDE SEQUENCE</scope>
    <source>
        <strain evidence="3">BT702</strain>
    </source>
</reference>
<dbReference type="Pfam" id="PF21027">
    <property type="entry name" value="Sde0182_C"/>
    <property type="match status" value="1"/>
</dbReference>
<dbReference type="EMBL" id="JACWZY010000004">
    <property type="protein sequence ID" value="MBD2700478.1"/>
    <property type="molecule type" value="Genomic_DNA"/>
</dbReference>
<dbReference type="Gene3D" id="3.90.245.10">
    <property type="entry name" value="Ribonucleoside hydrolase-like"/>
    <property type="match status" value="1"/>
</dbReference>
<evidence type="ECO:0000313" key="4">
    <source>
        <dbReference type="Proteomes" id="UP000598820"/>
    </source>
</evidence>
<proteinExistence type="predicted"/>
<dbReference type="AlphaFoldDB" id="A0A926XU83"/>
<feature type="domain" description="Cellulose-binding Sde182 C-terminal" evidence="2">
    <location>
        <begin position="394"/>
        <end position="471"/>
    </location>
</feature>
<evidence type="ECO:0000259" key="2">
    <source>
        <dbReference type="Pfam" id="PF21027"/>
    </source>
</evidence>
<dbReference type="GO" id="GO:0016799">
    <property type="term" value="F:hydrolase activity, hydrolyzing N-glycosyl compounds"/>
    <property type="evidence" value="ECO:0007669"/>
    <property type="project" value="InterPro"/>
</dbReference>
<dbReference type="Proteomes" id="UP000598820">
    <property type="component" value="Unassembled WGS sequence"/>
</dbReference>
<evidence type="ECO:0000259" key="1">
    <source>
        <dbReference type="Pfam" id="PF07632"/>
    </source>
</evidence>
<dbReference type="InterPro" id="IPR011483">
    <property type="entry name" value="Sde182_NH-like"/>
</dbReference>
<protein>
    <submittedName>
        <fullName evidence="3">DUF1593 domain-containing protein</fullName>
    </submittedName>
</protein>
<dbReference type="InterPro" id="IPR036452">
    <property type="entry name" value="Ribo_hydro-like"/>
</dbReference>
<accession>A0A926XU83</accession>
<dbReference type="SUPFAM" id="SSF53590">
    <property type="entry name" value="Nucleoside hydrolase"/>
    <property type="match status" value="1"/>
</dbReference>
<organism evidence="3 4">
    <name type="scientific">Spirosoma profusum</name>
    <dbReference type="NCBI Taxonomy" id="2771354"/>
    <lineage>
        <taxon>Bacteria</taxon>
        <taxon>Pseudomonadati</taxon>
        <taxon>Bacteroidota</taxon>
        <taxon>Cytophagia</taxon>
        <taxon>Cytophagales</taxon>
        <taxon>Cytophagaceae</taxon>
        <taxon>Spirosoma</taxon>
    </lineage>
</organism>
<dbReference type="Pfam" id="PF07632">
    <property type="entry name" value="Sde182_NH-like"/>
    <property type="match status" value="1"/>
</dbReference>
<name>A0A926XU83_9BACT</name>
<dbReference type="InterPro" id="IPR048527">
    <property type="entry name" value="Sde182_C"/>
</dbReference>